<dbReference type="Proteomes" id="UP000094578">
    <property type="component" value="Unassembled WGS sequence"/>
</dbReference>
<dbReference type="Gene3D" id="1.40.20.10">
    <property type="entry name" value="CHAD domain"/>
    <property type="match status" value="1"/>
</dbReference>
<organism evidence="3 4">
    <name type="scientific">Paenibacillus nuruki</name>
    <dbReference type="NCBI Taxonomy" id="1886670"/>
    <lineage>
        <taxon>Bacteria</taxon>
        <taxon>Bacillati</taxon>
        <taxon>Bacillota</taxon>
        <taxon>Bacilli</taxon>
        <taxon>Bacillales</taxon>
        <taxon>Paenibacillaceae</taxon>
        <taxon>Paenibacillus</taxon>
    </lineage>
</organism>
<evidence type="ECO:0000313" key="3">
    <source>
        <dbReference type="EMBL" id="ODP27605.1"/>
    </source>
</evidence>
<dbReference type="InterPro" id="IPR038186">
    <property type="entry name" value="CHAD_dom_sf"/>
</dbReference>
<accession>A0A1E3L354</accession>
<reference evidence="3 4" key="1">
    <citation type="submission" date="2016-08" db="EMBL/GenBank/DDBJ databases">
        <title>Genome sequencing of Paenibacillus sp. TI45-13ar, isolated from Korean traditional nuruk.</title>
        <authorList>
            <person name="Kim S.-J."/>
        </authorList>
    </citation>
    <scope>NUCLEOTIDE SEQUENCE [LARGE SCALE GENOMIC DNA]</scope>
    <source>
        <strain evidence="3 4">TI45-13ar</strain>
    </source>
</reference>
<dbReference type="PANTHER" id="PTHR39339">
    <property type="entry name" value="SLR1444 PROTEIN"/>
    <property type="match status" value="1"/>
</dbReference>
<comment type="caution">
    <text evidence="3">The sequence shown here is derived from an EMBL/GenBank/DDBJ whole genome shotgun (WGS) entry which is preliminary data.</text>
</comment>
<evidence type="ECO:0000259" key="2">
    <source>
        <dbReference type="PROSITE" id="PS51708"/>
    </source>
</evidence>
<evidence type="ECO:0000313" key="4">
    <source>
        <dbReference type="Proteomes" id="UP000094578"/>
    </source>
</evidence>
<gene>
    <name evidence="3" type="ORF">PTI45_03060</name>
</gene>
<evidence type="ECO:0000256" key="1">
    <source>
        <dbReference type="SAM" id="Coils"/>
    </source>
</evidence>
<dbReference type="SMART" id="SM00880">
    <property type="entry name" value="CHAD"/>
    <property type="match status" value="1"/>
</dbReference>
<dbReference type="PANTHER" id="PTHR39339:SF1">
    <property type="entry name" value="CHAD DOMAIN-CONTAINING PROTEIN"/>
    <property type="match status" value="1"/>
</dbReference>
<protein>
    <recommendedName>
        <fullName evidence="2">CHAD domain-containing protein</fullName>
    </recommendedName>
</protein>
<sequence length="287" mass="33400">MTTIQTTGLAKSKTTQWQTVLEEHYNKFLSYGQKAVKDFDDEDVHQARVNCRKLMTLLRILDASDQAGLIPLLKKSQKALGKVRDADVMIDAFKERKEDAKADDHKDEADLLKAVIKAHKQERKEYRTKLAKKLPKLQGKILKKKWKTLIEDHLETLAAQADVNRIMRELEIAYEQQKRTYRQTAKTEGIDSVEALHELHQLRIAAKEIRYTASAAEFALSSKFRDSEEVYKKIQTQLGHINDKRVWVETLEDFNPKKLKVDEDTWNTFMKQLQQELNEAIHEQQAL</sequence>
<feature type="domain" description="CHAD" evidence="2">
    <location>
        <begin position="10"/>
        <end position="287"/>
    </location>
</feature>
<proteinExistence type="predicted"/>
<dbReference type="STRING" id="1886670.PTI45_03060"/>
<dbReference type="PROSITE" id="PS51708">
    <property type="entry name" value="CHAD"/>
    <property type="match status" value="1"/>
</dbReference>
<dbReference type="AlphaFoldDB" id="A0A1E3L354"/>
<keyword evidence="1" id="KW-0175">Coiled coil</keyword>
<name>A0A1E3L354_9BACL</name>
<dbReference type="EMBL" id="MDER01000051">
    <property type="protein sequence ID" value="ODP27605.1"/>
    <property type="molecule type" value="Genomic_DNA"/>
</dbReference>
<dbReference type="RefSeq" id="WP_069328454.1">
    <property type="nucleotide sequence ID" value="NZ_MDER01000051.1"/>
</dbReference>
<dbReference type="Pfam" id="PF05235">
    <property type="entry name" value="CHAD"/>
    <property type="match status" value="1"/>
</dbReference>
<feature type="coiled-coil region" evidence="1">
    <location>
        <begin position="102"/>
        <end position="129"/>
    </location>
</feature>
<keyword evidence="4" id="KW-1185">Reference proteome</keyword>
<dbReference type="InterPro" id="IPR007899">
    <property type="entry name" value="CHAD_dom"/>
</dbReference>